<dbReference type="PROSITE" id="PS51476">
    <property type="entry name" value="PROTEASOME_BETA_2"/>
    <property type="match status" value="1"/>
</dbReference>
<dbReference type="PANTHER" id="PTHR32194">
    <property type="entry name" value="METALLOPROTEASE TLDD"/>
    <property type="match status" value="1"/>
</dbReference>
<keyword evidence="14" id="KW-1185">Reference proteome</keyword>
<dbReference type="Gene3D" id="3.60.20.10">
    <property type="entry name" value="Glutamine Phosphoribosylpyrophosphate, subunit 1, domain 1"/>
    <property type="match status" value="1"/>
</dbReference>
<evidence type="ECO:0000256" key="11">
    <source>
        <dbReference type="ARBA" id="ARBA00026071"/>
    </source>
</evidence>
<dbReference type="GO" id="GO:0005737">
    <property type="term" value="C:cytoplasm"/>
    <property type="evidence" value="ECO:0007669"/>
    <property type="project" value="TreeGrafter"/>
</dbReference>
<organism evidence="13 14">
    <name type="scientific">Parthenolecanium corni</name>
    <dbReference type="NCBI Taxonomy" id="536013"/>
    <lineage>
        <taxon>Eukaryota</taxon>
        <taxon>Metazoa</taxon>
        <taxon>Ecdysozoa</taxon>
        <taxon>Arthropoda</taxon>
        <taxon>Hexapoda</taxon>
        <taxon>Insecta</taxon>
        <taxon>Pterygota</taxon>
        <taxon>Neoptera</taxon>
        <taxon>Paraneoptera</taxon>
        <taxon>Hemiptera</taxon>
        <taxon>Sternorrhyncha</taxon>
        <taxon>Coccoidea</taxon>
        <taxon>Coccidae</taxon>
        <taxon>Parthenolecanium</taxon>
    </lineage>
</organism>
<keyword evidence="6" id="KW-0888">Threonine protease</keyword>
<gene>
    <name evidence="13" type="ORF">V9T40_008032</name>
</gene>
<dbReference type="PANTHER" id="PTHR32194:SF0">
    <property type="entry name" value="ATP-DEPENDENT PROTEASE SUBUNIT HSLV"/>
    <property type="match status" value="1"/>
</dbReference>
<comment type="subunit">
    <text evidence="11">The 26S proteasome consists of a 20S proteasome core and two 19S regulatory subunits. The 20S proteasome core is composed of 28 subunits that are arranged in four stacked rings, resulting in a barrel-shaped structure. The two end rings are each formed by seven alpha subunits, and the two central rings are each formed by seven beta subunits. The catalytic chamber with the active sites is on the inside of the barrel.</text>
</comment>
<feature type="active site" description="Nucleophile" evidence="12">
    <location>
        <position position="26"/>
    </location>
</feature>
<evidence type="ECO:0000256" key="6">
    <source>
        <dbReference type="ARBA" id="ARBA00022698"/>
    </source>
</evidence>
<keyword evidence="10" id="KW-0539">Nucleus</keyword>
<name>A0AAN9TQT3_9HEMI</name>
<dbReference type="CDD" id="cd03762">
    <property type="entry name" value="proteasome_beta_type_6"/>
    <property type="match status" value="1"/>
</dbReference>
<evidence type="ECO:0000256" key="3">
    <source>
        <dbReference type="ARBA" id="ARBA00012039"/>
    </source>
</evidence>
<keyword evidence="7" id="KW-0378">Hydrolase</keyword>
<dbReference type="Proteomes" id="UP001367676">
    <property type="component" value="Unassembled WGS sequence"/>
</dbReference>
<keyword evidence="8" id="KW-0647">Proteasome</keyword>
<keyword evidence="4" id="KW-0963">Cytoplasm</keyword>
<proteinExistence type="predicted"/>
<evidence type="ECO:0000256" key="12">
    <source>
        <dbReference type="PIRSR" id="PIRSR600243-1"/>
    </source>
</evidence>
<accession>A0AAN9TQT3</accession>
<dbReference type="FunFam" id="3.60.20.10:FF:000010">
    <property type="entry name" value="Proteasome subunit beta type-1"/>
    <property type="match status" value="1"/>
</dbReference>
<evidence type="ECO:0000256" key="9">
    <source>
        <dbReference type="ARBA" id="ARBA00023145"/>
    </source>
</evidence>
<dbReference type="InterPro" id="IPR000243">
    <property type="entry name" value="Pept_T1A_subB"/>
</dbReference>
<dbReference type="InterPro" id="IPR029055">
    <property type="entry name" value="Ntn_hydrolases_N"/>
</dbReference>
<protein>
    <recommendedName>
        <fullName evidence="3">proteasome endopeptidase complex</fullName>
        <ecNumber evidence="3">3.4.25.1</ecNumber>
    </recommendedName>
</protein>
<dbReference type="GO" id="GO:0051603">
    <property type="term" value="P:proteolysis involved in protein catabolic process"/>
    <property type="evidence" value="ECO:0007669"/>
    <property type="project" value="InterPro"/>
</dbReference>
<evidence type="ECO:0000313" key="14">
    <source>
        <dbReference type="Proteomes" id="UP001367676"/>
    </source>
</evidence>
<comment type="caution">
    <text evidence="13">The sequence shown here is derived from an EMBL/GenBank/DDBJ whole genome shotgun (WGS) entry which is preliminary data.</text>
</comment>
<sequence>MAFVDVLGNSQLSGMDWLNAELSTGTTIMAAEYNGGVVIGADSRTTTGSYIANRVTDKLTRVTDHIYCCRSGSAADTQAIADIVNYHLEFQKVEMNEEPLVETAAKIFQELVYSYRSSLTAGIIVAGWDRRKGGQVYCVPLGGMCVREKITIGGSGSGFIYGFVDSGYKENMSKEECIKFVSKAVSLAMDRDGSSGGVIRIGVIDGKSPEIERRVICEDKFGSL</sequence>
<dbReference type="GO" id="GO:0005634">
    <property type="term" value="C:nucleus"/>
    <property type="evidence" value="ECO:0007669"/>
    <property type="project" value="UniProtKB-SubCell"/>
</dbReference>
<evidence type="ECO:0000256" key="1">
    <source>
        <dbReference type="ARBA" id="ARBA00001198"/>
    </source>
</evidence>
<reference evidence="13 14" key="1">
    <citation type="submission" date="2024-03" db="EMBL/GenBank/DDBJ databases">
        <title>Adaptation during the transition from Ophiocordyceps entomopathogen to insect associate is accompanied by gene loss and intensified selection.</title>
        <authorList>
            <person name="Ward C.M."/>
            <person name="Onetto C.A."/>
            <person name="Borneman A.R."/>
        </authorList>
    </citation>
    <scope>NUCLEOTIDE SEQUENCE [LARGE SCALE GENOMIC DNA]</scope>
    <source>
        <strain evidence="13">AWRI1</strain>
        <tissue evidence="13">Single Adult Female</tissue>
    </source>
</reference>
<dbReference type="PRINTS" id="PR00141">
    <property type="entry name" value="PROTEASOME"/>
</dbReference>
<comment type="subcellular location">
    <subcellularLocation>
        <location evidence="2">Nucleus</location>
    </subcellularLocation>
</comment>
<evidence type="ECO:0000313" key="13">
    <source>
        <dbReference type="EMBL" id="KAK7602443.1"/>
    </source>
</evidence>
<dbReference type="EC" id="3.4.25.1" evidence="3"/>
<comment type="catalytic activity">
    <reaction evidence="1">
        <text>Cleavage of peptide bonds with very broad specificity.</text>
        <dbReference type="EC" id="3.4.25.1"/>
    </reaction>
</comment>
<dbReference type="Pfam" id="PF00227">
    <property type="entry name" value="Proteasome"/>
    <property type="match status" value="1"/>
</dbReference>
<dbReference type="InterPro" id="IPR001353">
    <property type="entry name" value="Proteasome_sua/b"/>
</dbReference>
<dbReference type="AlphaFoldDB" id="A0AAN9TQT3"/>
<dbReference type="SUPFAM" id="SSF56235">
    <property type="entry name" value="N-terminal nucleophile aminohydrolases (Ntn hydrolases)"/>
    <property type="match status" value="1"/>
</dbReference>
<evidence type="ECO:0000256" key="4">
    <source>
        <dbReference type="ARBA" id="ARBA00022490"/>
    </source>
</evidence>
<evidence type="ECO:0000256" key="7">
    <source>
        <dbReference type="ARBA" id="ARBA00022801"/>
    </source>
</evidence>
<dbReference type="EMBL" id="JBBCAQ010000008">
    <property type="protein sequence ID" value="KAK7602443.1"/>
    <property type="molecule type" value="Genomic_DNA"/>
</dbReference>
<keyword evidence="9" id="KW-0865">Zymogen</keyword>
<evidence type="ECO:0000256" key="10">
    <source>
        <dbReference type="ARBA" id="ARBA00023242"/>
    </source>
</evidence>
<evidence type="ECO:0000256" key="5">
    <source>
        <dbReference type="ARBA" id="ARBA00022670"/>
    </source>
</evidence>
<dbReference type="GO" id="GO:0019774">
    <property type="term" value="C:proteasome core complex, beta-subunit complex"/>
    <property type="evidence" value="ECO:0007669"/>
    <property type="project" value="UniProtKB-ARBA"/>
</dbReference>
<dbReference type="InterPro" id="IPR023333">
    <property type="entry name" value="Proteasome_suB-type"/>
</dbReference>
<evidence type="ECO:0000256" key="2">
    <source>
        <dbReference type="ARBA" id="ARBA00004123"/>
    </source>
</evidence>
<dbReference type="GO" id="GO:0004298">
    <property type="term" value="F:threonine-type endopeptidase activity"/>
    <property type="evidence" value="ECO:0007669"/>
    <property type="project" value="UniProtKB-KW"/>
</dbReference>
<evidence type="ECO:0000256" key="8">
    <source>
        <dbReference type="ARBA" id="ARBA00022942"/>
    </source>
</evidence>
<keyword evidence="5" id="KW-0645">Protease</keyword>